<sequence length="155" mass="18206">MNPWAKDECQAYVDAVELEEDEWFTRYSLVGGNPRLLFSSKQTVDELINEVSIVIPTEFTKLEYVMRGVERGKFGDRMRNALFEMYRDVEKTGQYFLQFASDIIYTMVSSNYDGERNDRIRDLLQTSDPNLQAWRGRVCERCRRQRNSCETSPSS</sequence>
<dbReference type="Proteomes" id="UP001632037">
    <property type="component" value="Unassembled WGS sequence"/>
</dbReference>
<organism evidence="1 2">
    <name type="scientific">Phytophthora oleae</name>
    <dbReference type="NCBI Taxonomy" id="2107226"/>
    <lineage>
        <taxon>Eukaryota</taxon>
        <taxon>Sar</taxon>
        <taxon>Stramenopiles</taxon>
        <taxon>Oomycota</taxon>
        <taxon>Peronosporomycetes</taxon>
        <taxon>Peronosporales</taxon>
        <taxon>Peronosporaceae</taxon>
        <taxon>Phytophthora</taxon>
    </lineage>
</organism>
<name>A0ABD3ER53_9STRA</name>
<keyword evidence="2" id="KW-1185">Reference proteome</keyword>
<evidence type="ECO:0000313" key="2">
    <source>
        <dbReference type="Proteomes" id="UP001632037"/>
    </source>
</evidence>
<evidence type="ECO:0000313" key="1">
    <source>
        <dbReference type="EMBL" id="KAL3656787.1"/>
    </source>
</evidence>
<protein>
    <recommendedName>
        <fullName evidence="3">Helitron helicase-like domain-containing protein</fullName>
    </recommendedName>
</protein>
<dbReference type="EMBL" id="JBIMZQ010000073">
    <property type="protein sequence ID" value="KAL3656787.1"/>
    <property type="molecule type" value="Genomic_DNA"/>
</dbReference>
<dbReference type="AlphaFoldDB" id="A0ABD3ER53"/>
<comment type="caution">
    <text evidence="1">The sequence shown here is derived from an EMBL/GenBank/DDBJ whole genome shotgun (WGS) entry which is preliminary data.</text>
</comment>
<gene>
    <name evidence="1" type="ORF">V7S43_018244</name>
</gene>
<reference evidence="1 2" key="1">
    <citation type="submission" date="2024-09" db="EMBL/GenBank/DDBJ databases">
        <title>Genome sequencing and assembly of Phytophthora oleae, isolate VK10A, causative agent of rot of olive drupes.</title>
        <authorList>
            <person name="Conti Taguali S."/>
            <person name="Riolo M."/>
            <person name="La Spada F."/>
            <person name="Cacciola S.O."/>
            <person name="Dionisio G."/>
        </authorList>
    </citation>
    <scope>NUCLEOTIDE SEQUENCE [LARGE SCALE GENOMIC DNA]</scope>
    <source>
        <strain evidence="1 2">VK10A</strain>
    </source>
</reference>
<proteinExistence type="predicted"/>
<evidence type="ECO:0008006" key="3">
    <source>
        <dbReference type="Google" id="ProtNLM"/>
    </source>
</evidence>
<accession>A0ABD3ER53</accession>